<gene>
    <name evidence="1" type="ORF">Cni_G20877</name>
</gene>
<evidence type="ECO:0000313" key="1">
    <source>
        <dbReference type="EMBL" id="WOL12112.1"/>
    </source>
</evidence>
<accession>A0AAQ3KQW0</accession>
<evidence type="ECO:0000313" key="2">
    <source>
        <dbReference type="Proteomes" id="UP001327560"/>
    </source>
</evidence>
<dbReference type="EMBL" id="CP136895">
    <property type="protein sequence ID" value="WOL12112.1"/>
    <property type="molecule type" value="Genomic_DNA"/>
</dbReference>
<reference evidence="1 2" key="1">
    <citation type="submission" date="2023-10" db="EMBL/GenBank/DDBJ databases">
        <title>Chromosome-scale genome assembly provides insights into flower coloration mechanisms of Canna indica.</title>
        <authorList>
            <person name="Li C."/>
        </authorList>
    </citation>
    <scope>NUCLEOTIDE SEQUENCE [LARGE SCALE GENOMIC DNA]</scope>
    <source>
        <tissue evidence="1">Flower</tissue>
    </source>
</reference>
<protein>
    <submittedName>
        <fullName evidence="1">U-box domain-containing protein 42 isoform X1</fullName>
    </submittedName>
</protein>
<keyword evidence="2" id="KW-1185">Reference proteome</keyword>
<organism evidence="1 2">
    <name type="scientific">Canna indica</name>
    <name type="common">Indian-shot</name>
    <dbReference type="NCBI Taxonomy" id="4628"/>
    <lineage>
        <taxon>Eukaryota</taxon>
        <taxon>Viridiplantae</taxon>
        <taxon>Streptophyta</taxon>
        <taxon>Embryophyta</taxon>
        <taxon>Tracheophyta</taxon>
        <taxon>Spermatophyta</taxon>
        <taxon>Magnoliopsida</taxon>
        <taxon>Liliopsida</taxon>
        <taxon>Zingiberales</taxon>
        <taxon>Cannaceae</taxon>
        <taxon>Canna</taxon>
    </lineage>
</organism>
<proteinExistence type="predicted"/>
<name>A0AAQ3KQW0_9LILI</name>
<dbReference type="Proteomes" id="UP001327560">
    <property type="component" value="Chromosome 6"/>
</dbReference>
<dbReference type="AlphaFoldDB" id="A0AAQ3KQW0"/>
<sequence>MSGGDSSVNDLSNDRSLPSALVTAVHKGSSSTKKLAENILRLDLGQSYSPAHTQARLLRIQ</sequence>